<evidence type="ECO:0000256" key="3">
    <source>
        <dbReference type="ARBA" id="ARBA00008750"/>
    </source>
</evidence>
<dbReference type="OMA" id="YNGAAMG"/>
<evidence type="ECO:0000256" key="11">
    <source>
        <dbReference type="ARBA" id="ARBA00023268"/>
    </source>
</evidence>
<evidence type="ECO:0000256" key="12">
    <source>
        <dbReference type="RuleBase" id="RU003707"/>
    </source>
</evidence>
<keyword evidence="11" id="KW-0511">Multifunctional enzyme</keyword>
<dbReference type="InterPro" id="IPR001753">
    <property type="entry name" value="Enoyl-CoA_hydra/iso"/>
</dbReference>
<dbReference type="SUPFAM" id="SSF52096">
    <property type="entry name" value="ClpP/crotonase"/>
    <property type="match status" value="1"/>
</dbReference>
<evidence type="ECO:0000256" key="7">
    <source>
        <dbReference type="ARBA" id="ARBA00023098"/>
    </source>
</evidence>
<dbReference type="Gene3D" id="1.10.1040.50">
    <property type="match status" value="1"/>
</dbReference>
<comment type="similarity">
    <text evidence="12">Belongs to the enoyl-CoA hydratase/isomerase family.</text>
</comment>
<dbReference type="CDD" id="cd06558">
    <property type="entry name" value="crotonase-like"/>
    <property type="match status" value="1"/>
</dbReference>
<accession>A0A813FB83</accession>
<keyword evidence="8" id="KW-0576">Peroxisome</keyword>
<evidence type="ECO:0000256" key="5">
    <source>
        <dbReference type="ARBA" id="ARBA00023002"/>
    </source>
</evidence>
<evidence type="ECO:0000259" key="14">
    <source>
        <dbReference type="Pfam" id="PF02737"/>
    </source>
</evidence>
<dbReference type="FunFam" id="3.40.50.720:FF:000009">
    <property type="entry name" value="Fatty oxidation complex, alpha subunit"/>
    <property type="match status" value="1"/>
</dbReference>
<dbReference type="InterPro" id="IPR029045">
    <property type="entry name" value="ClpP/crotonase-like_dom_sf"/>
</dbReference>
<protein>
    <recommendedName>
        <fullName evidence="17">Enoyl-CoA hydratase</fullName>
    </recommendedName>
</protein>
<comment type="similarity">
    <text evidence="3">In the N-terminal section; belongs to the enoyl-CoA hydratase/isomerase family.</text>
</comment>
<evidence type="ECO:0008006" key="17">
    <source>
        <dbReference type="Google" id="ProtNLM"/>
    </source>
</evidence>
<keyword evidence="16" id="KW-1185">Reference proteome</keyword>
<dbReference type="GO" id="GO:0016853">
    <property type="term" value="F:isomerase activity"/>
    <property type="evidence" value="ECO:0007669"/>
    <property type="project" value="UniProtKB-KW"/>
</dbReference>
<sequence>MAMKGAVQYEKRTAANGACVAVLTMDSAPVNALSAGVRTGFETRIAEALADAEVKAIVITGAHGCFCAGADISEFASGMSGPPLPVVINTIEASTKPVVAAIDGVALGGGCEVALGCHYRVASTRSQAGLPEVNLGLLPGAGGTQRLPRLIGAAASIDFMCRGAPLKADQAAKVGLFDTVVAGDKAAVLKAAVDFAAEKVGSDIGPRRLSGGTAKAAGVDFAKKRKEYDTLRKGEVAPQAIITCIEASTDREFTEGMKVEGKEFGKLMFGDQSKALQYMFFAERQCAKVPGLEAKPGPLDMCGIVGAGLMGGGIAMCAAEAGMRVVLLDVDPGNLDRGMAVIKKNYARSVDRKSKTQSQVDKIMSLISPSTTYDSLGQCDIVVEAVFENMDLKKKIFQSFDGVCKPGCILATNTSRLNIDTIASATKRPEDVIGCHFFSPANVMKLLENVRGPRSSPRTIATAMAFGQKLKKVTCLVGNCDGFIANRVMGVSGWTGLINGGLLPHQIDQAAESYGMKMGPARMNDLVGLDLFGRERANTGNAKPDTIVTDAMFAANRYGQKNGKGFYKYDDKLRLSRDPEAEALIHSVWKNAGATPKTMSDEEIIDTLYLPVVNEGFKCLEEGMASRPSDIDVCCVFGYNWPRYTGGPMQWASAVGLPKILEKLEAMGEKPSELLKECVKNNWRLNSKAFTARISSAWSGTWSKL</sequence>
<keyword evidence="10" id="KW-0456">Lyase</keyword>
<keyword evidence="4" id="KW-0276">Fatty acid metabolism</keyword>
<dbReference type="OrthoDB" id="428126at2759"/>
<dbReference type="SUPFAM" id="SSF48179">
    <property type="entry name" value="6-phosphogluconate dehydrogenase C-terminal domain-like"/>
    <property type="match status" value="2"/>
</dbReference>
<evidence type="ECO:0000256" key="10">
    <source>
        <dbReference type="ARBA" id="ARBA00023239"/>
    </source>
</evidence>
<evidence type="ECO:0000256" key="9">
    <source>
        <dbReference type="ARBA" id="ARBA00023235"/>
    </source>
</evidence>
<dbReference type="EMBL" id="CAJNNV010021906">
    <property type="protein sequence ID" value="CAE8607617.1"/>
    <property type="molecule type" value="Genomic_DNA"/>
</dbReference>
<dbReference type="Pfam" id="PF02737">
    <property type="entry name" value="3HCDH_N"/>
    <property type="match status" value="1"/>
</dbReference>
<evidence type="ECO:0000256" key="8">
    <source>
        <dbReference type="ARBA" id="ARBA00023140"/>
    </source>
</evidence>
<dbReference type="UniPathway" id="UPA00659"/>
<dbReference type="InterPro" id="IPR036291">
    <property type="entry name" value="NAD(P)-bd_dom_sf"/>
</dbReference>
<dbReference type="PANTHER" id="PTHR23309">
    <property type="entry name" value="3-HYDROXYACYL-COA DEHYROGENASE"/>
    <property type="match status" value="1"/>
</dbReference>
<keyword evidence="5" id="KW-0560">Oxidoreductase</keyword>
<gene>
    <name evidence="15" type="ORF">PGLA1383_LOCUS25535</name>
</gene>
<keyword evidence="7" id="KW-0443">Lipid metabolism</keyword>
<dbReference type="GO" id="GO:0016616">
    <property type="term" value="F:oxidoreductase activity, acting on the CH-OH group of donors, NAD or NADP as acceptor"/>
    <property type="evidence" value="ECO:0007669"/>
    <property type="project" value="InterPro"/>
</dbReference>
<dbReference type="InterPro" id="IPR006108">
    <property type="entry name" value="3HC_DH_C"/>
</dbReference>
<dbReference type="Pfam" id="PF00378">
    <property type="entry name" value="ECH_1"/>
    <property type="match status" value="1"/>
</dbReference>
<evidence type="ECO:0000256" key="4">
    <source>
        <dbReference type="ARBA" id="ARBA00022832"/>
    </source>
</evidence>
<comment type="pathway">
    <text evidence="2">Lipid metabolism; fatty acid beta-oxidation.</text>
</comment>
<comment type="caution">
    <text evidence="15">The sequence shown here is derived from an EMBL/GenBank/DDBJ whole genome shotgun (WGS) entry which is preliminary data.</text>
</comment>
<name>A0A813FB83_POLGL</name>
<dbReference type="GO" id="GO:0005777">
    <property type="term" value="C:peroxisome"/>
    <property type="evidence" value="ECO:0007669"/>
    <property type="project" value="UniProtKB-SubCell"/>
</dbReference>
<keyword evidence="6" id="KW-0520">NAD</keyword>
<dbReference type="Gene3D" id="3.90.226.10">
    <property type="entry name" value="2-enoyl-CoA Hydratase, Chain A, domain 1"/>
    <property type="match status" value="1"/>
</dbReference>
<organism evidence="15 16">
    <name type="scientific">Polarella glacialis</name>
    <name type="common">Dinoflagellate</name>
    <dbReference type="NCBI Taxonomy" id="89957"/>
    <lineage>
        <taxon>Eukaryota</taxon>
        <taxon>Sar</taxon>
        <taxon>Alveolata</taxon>
        <taxon>Dinophyceae</taxon>
        <taxon>Suessiales</taxon>
        <taxon>Suessiaceae</taxon>
        <taxon>Polarella</taxon>
    </lineage>
</organism>
<dbReference type="GO" id="GO:0006635">
    <property type="term" value="P:fatty acid beta-oxidation"/>
    <property type="evidence" value="ECO:0007669"/>
    <property type="project" value="UniProtKB-UniPathway"/>
</dbReference>
<dbReference type="InterPro" id="IPR008927">
    <property type="entry name" value="6-PGluconate_DH-like_C_sf"/>
</dbReference>
<evidence type="ECO:0000259" key="13">
    <source>
        <dbReference type="Pfam" id="PF00725"/>
    </source>
</evidence>
<evidence type="ECO:0000313" key="16">
    <source>
        <dbReference type="Proteomes" id="UP000654075"/>
    </source>
</evidence>
<dbReference type="GO" id="GO:0004300">
    <property type="term" value="F:enoyl-CoA hydratase activity"/>
    <property type="evidence" value="ECO:0007669"/>
    <property type="project" value="UniProtKB-ARBA"/>
</dbReference>
<dbReference type="Proteomes" id="UP000654075">
    <property type="component" value="Unassembled WGS sequence"/>
</dbReference>
<dbReference type="InterPro" id="IPR006176">
    <property type="entry name" value="3-OHacyl-CoA_DH_NAD-bd"/>
</dbReference>
<dbReference type="FunFam" id="1.10.1040.50:FF:000006">
    <property type="entry name" value="Peroxisomal bifunctional enzyme"/>
    <property type="match status" value="1"/>
</dbReference>
<evidence type="ECO:0000256" key="6">
    <source>
        <dbReference type="ARBA" id="ARBA00023027"/>
    </source>
</evidence>
<dbReference type="Pfam" id="PF00725">
    <property type="entry name" value="3HCDH"/>
    <property type="match status" value="1"/>
</dbReference>
<dbReference type="GO" id="GO:0070403">
    <property type="term" value="F:NAD+ binding"/>
    <property type="evidence" value="ECO:0007669"/>
    <property type="project" value="InterPro"/>
</dbReference>
<reference evidence="15" key="1">
    <citation type="submission" date="2021-02" db="EMBL/GenBank/DDBJ databases">
        <authorList>
            <person name="Dougan E. K."/>
            <person name="Rhodes N."/>
            <person name="Thang M."/>
            <person name="Chan C."/>
        </authorList>
    </citation>
    <scope>NUCLEOTIDE SEQUENCE</scope>
</reference>
<dbReference type="SUPFAM" id="SSF51735">
    <property type="entry name" value="NAD(P)-binding Rossmann-fold domains"/>
    <property type="match status" value="1"/>
</dbReference>
<feature type="domain" description="3-hydroxyacyl-CoA dehydrogenase C-terminal" evidence="13">
    <location>
        <begin position="482"/>
        <end position="569"/>
    </location>
</feature>
<keyword evidence="9" id="KW-0413">Isomerase</keyword>
<dbReference type="AlphaFoldDB" id="A0A813FB83"/>
<proteinExistence type="inferred from homology"/>
<dbReference type="Gene3D" id="3.40.50.720">
    <property type="entry name" value="NAD(P)-binding Rossmann-like Domain"/>
    <property type="match status" value="1"/>
</dbReference>
<dbReference type="PROSITE" id="PS00166">
    <property type="entry name" value="ENOYL_COA_HYDRATASE"/>
    <property type="match status" value="1"/>
</dbReference>
<evidence type="ECO:0000256" key="1">
    <source>
        <dbReference type="ARBA" id="ARBA00004275"/>
    </source>
</evidence>
<evidence type="ECO:0000313" key="15">
    <source>
        <dbReference type="EMBL" id="CAE8607617.1"/>
    </source>
</evidence>
<comment type="subcellular location">
    <subcellularLocation>
        <location evidence="1">Peroxisome</location>
    </subcellularLocation>
</comment>
<feature type="domain" description="3-hydroxyacyl-CoA dehydrogenase NAD binding" evidence="14">
    <location>
        <begin position="303"/>
        <end position="479"/>
    </location>
</feature>
<evidence type="ECO:0000256" key="2">
    <source>
        <dbReference type="ARBA" id="ARBA00005005"/>
    </source>
</evidence>
<dbReference type="InterPro" id="IPR018376">
    <property type="entry name" value="Enoyl-CoA_hyd/isom_CS"/>
</dbReference>